<feature type="compositionally biased region" description="Basic residues" evidence="1">
    <location>
        <begin position="1"/>
        <end position="13"/>
    </location>
</feature>
<accession>A0A146LM73</accession>
<evidence type="ECO:0000313" key="2">
    <source>
        <dbReference type="EMBL" id="JAQ08499.1"/>
    </source>
</evidence>
<organism evidence="2">
    <name type="scientific">Lygus hesperus</name>
    <name type="common">Western plant bug</name>
    <dbReference type="NCBI Taxonomy" id="30085"/>
    <lineage>
        <taxon>Eukaryota</taxon>
        <taxon>Metazoa</taxon>
        <taxon>Ecdysozoa</taxon>
        <taxon>Arthropoda</taxon>
        <taxon>Hexapoda</taxon>
        <taxon>Insecta</taxon>
        <taxon>Pterygota</taxon>
        <taxon>Neoptera</taxon>
        <taxon>Paraneoptera</taxon>
        <taxon>Hemiptera</taxon>
        <taxon>Heteroptera</taxon>
        <taxon>Panheteroptera</taxon>
        <taxon>Cimicomorpha</taxon>
        <taxon>Miridae</taxon>
        <taxon>Mirini</taxon>
        <taxon>Lygus</taxon>
    </lineage>
</organism>
<feature type="non-terminal residue" evidence="2">
    <location>
        <position position="105"/>
    </location>
</feature>
<feature type="region of interest" description="Disordered" evidence="1">
    <location>
        <begin position="78"/>
        <end position="105"/>
    </location>
</feature>
<feature type="compositionally biased region" description="Gly residues" evidence="1">
    <location>
        <begin position="93"/>
        <end position="105"/>
    </location>
</feature>
<reference evidence="2" key="1">
    <citation type="journal article" date="2016" name="Gigascience">
        <title>De novo construction of an expanded transcriptome assembly for the western tarnished plant bug, Lygus hesperus.</title>
        <authorList>
            <person name="Tassone E.E."/>
            <person name="Geib S.M."/>
            <person name="Hall B."/>
            <person name="Fabrick J.A."/>
            <person name="Brent C.S."/>
            <person name="Hull J.J."/>
        </authorList>
    </citation>
    <scope>NUCLEOTIDE SEQUENCE</scope>
</reference>
<evidence type="ECO:0000256" key="1">
    <source>
        <dbReference type="SAM" id="MobiDB-lite"/>
    </source>
</evidence>
<proteinExistence type="predicted"/>
<protein>
    <submittedName>
        <fullName evidence="2">Uncharacterized protein</fullName>
    </submittedName>
</protein>
<dbReference type="EMBL" id="GDHC01010130">
    <property type="protein sequence ID" value="JAQ08499.1"/>
    <property type="molecule type" value="Transcribed_RNA"/>
</dbReference>
<name>A0A146LM73_LYGHE</name>
<feature type="region of interest" description="Disordered" evidence="1">
    <location>
        <begin position="1"/>
        <end position="30"/>
    </location>
</feature>
<dbReference type="AlphaFoldDB" id="A0A146LM73"/>
<gene>
    <name evidence="2" type="ORF">g.23890</name>
</gene>
<sequence length="105" mass="10738">GGRGRGGRGRGVRNGRIEKNQVQETSSNQPASFQVLQGHVKKLQSSGLKTKTAIRAVADIAGLGRNVSSWAKLQRELEKKTASDTNPVEVIENGGGGGASGGGGG</sequence>
<feature type="non-terminal residue" evidence="2">
    <location>
        <position position="1"/>
    </location>
</feature>